<dbReference type="GeneID" id="42004243"/>
<reference evidence="2 3" key="1">
    <citation type="journal article" date="2019" name="Sci. Rep.">
        <title>Comparative genomics of chytrid fungi reveal insights into the obligate biotrophic and pathogenic lifestyle of Synchytrium endobioticum.</title>
        <authorList>
            <person name="van de Vossenberg B.T.L.H."/>
            <person name="Warris S."/>
            <person name="Nguyen H.D.T."/>
            <person name="van Gent-Pelzer M.P.E."/>
            <person name="Joly D.L."/>
            <person name="van de Geest H.C."/>
            <person name="Bonants P.J.M."/>
            <person name="Smith D.S."/>
            <person name="Levesque C.A."/>
            <person name="van der Lee T.A.J."/>
        </authorList>
    </citation>
    <scope>NUCLEOTIDE SEQUENCE [LARGE SCALE GENOMIC DNA]</scope>
    <source>
        <strain evidence="2 3">JEL517</strain>
    </source>
</reference>
<accession>A0A507C5C1</accession>
<evidence type="ECO:0000313" key="2">
    <source>
        <dbReference type="EMBL" id="TPX34319.1"/>
    </source>
</evidence>
<dbReference type="AlphaFoldDB" id="A0A507C5C1"/>
<evidence type="ECO:0000256" key="1">
    <source>
        <dbReference type="SAM" id="MobiDB-lite"/>
    </source>
</evidence>
<dbReference type="OrthoDB" id="361693at2759"/>
<dbReference type="EMBL" id="QEAO01000014">
    <property type="protein sequence ID" value="TPX34319.1"/>
    <property type="molecule type" value="Genomic_DNA"/>
</dbReference>
<protein>
    <submittedName>
        <fullName evidence="2">Uncharacterized protein</fullName>
    </submittedName>
</protein>
<dbReference type="RefSeq" id="XP_031025083.1">
    <property type="nucleotide sequence ID" value="XM_031168946.1"/>
</dbReference>
<dbReference type="Proteomes" id="UP000319731">
    <property type="component" value="Unassembled WGS sequence"/>
</dbReference>
<name>A0A507C5C1_9FUNG</name>
<keyword evidence="3" id="KW-1185">Reference proteome</keyword>
<evidence type="ECO:0000313" key="3">
    <source>
        <dbReference type="Proteomes" id="UP000319731"/>
    </source>
</evidence>
<organism evidence="2 3">
    <name type="scientific">Synchytrium microbalum</name>
    <dbReference type="NCBI Taxonomy" id="1806994"/>
    <lineage>
        <taxon>Eukaryota</taxon>
        <taxon>Fungi</taxon>
        <taxon>Fungi incertae sedis</taxon>
        <taxon>Chytridiomycota</taxon>
        <taxon>Chytridiomycota incertae sedis</taxon>
        <taxon>Chytridiomycetes</taxon>
        <taxon>Synchytriales</taxon>
        <taxon>Synchytriaceae</taxon>
        <taxon>Synchytrium</taxon>
    </lineage>
</organism>
<sequence length="85" mass="10052">MPDQHSTEIFRYVPPIYNEPRPSITIVMLWIYRIFVVLSSTVSDMKDSDHNGIDALLWWYHAREEDEASPDARRRKSLLARDPVH</sequence>
<feature type="region of interest" description="Disordered" evidence="1">
    <location>
        <begin position="65"/>
        <end position="85"/>
    </location>
</feature>
<gene>
    <name evidence="2" type="ORF">SmJEL517_g03018</name>
</gene>
<comment type="caution">
    <text evidence="2">The sequence shown here is derived from an EMBL/GenBank/DDBJ whole genome shotgun (WGS) entry which is preliminary data.</text>
</comment>
<proteinExistence type="predicted"/>